<dbReference type="InterPro" id="IPR000835">
    <property type="entry name" value="HTH_MarR-typ"/>
</dbReference>
<sequence length="165" mass="17824">MDPTADSTADATPLTDPLSADELLLWQSLGRLVHSLPRTLEQDMSRTGVTMTEFAVLLLLSEAPDRRMRMSALAAASGVTPPRVTRIIDGLSRHDLVRKERHGQDARGSEAVLTDAGLRAMHAAQPSHLASARRRVLDHIPADLLPAIAATLAELAELTEGGRRQ</sequence>
<feature type="domain" description="HTH marR-type" evidence="1">
    <location>
        <begin position="22"/>
        <end position="157"/>
    </location>
</feature>
<dbReference type="SUPFAM" id="SSF46785">
    <property type="entry name" value="Winged helix' DNA-binding domain"/>
    <property type="match status" value="1"/>
</dbReference>
<dbReference type="SMART" id="SM00347">
    <property type="entry name" value="HTH_MARR"/>
    <property type="match status" value="1"/>
</dbReference>
<dbReference type="InterPro" id="IPR036388">
    <property type="entry name" value="WH-like_DNA-bd_sf"/>
</dbReference>
<dbReference type="Pfam" id="PF12802">
    <property type="entry name" value="MarR_2"/>
    <property type="match status" value="1"/>
</dbReference>
<name>A0ABU4F854_9ACTN</name>
<proteinExistence type="predicted"/>
<dbReference type="InterPro" id="IPR036390">
    <property type="entry name" value="WH_DNA-bd_sf"/>
</dbReference>
<dbReference type="EMBL" id="JAWMAJ010000022">
    <property type="protein sequence ID" value="MDV7216141.1"/>
    <property type="molecule type" value="Genomic_DNA"/>
</dbReference>
<organism evidence="2 3">
    <name type="scientific">Streptomyces prunicolor</name>
    <dbReference type="NCBI Taxonomy" id="67348"/>
    <lineage>
        <taxon>Bacteria</taxon>
        <taxon>Bacillati</taxon>
        <taxon>Actinomycetota</taxon>
        <taxon>Actinomycetes</taxon>
        <taxon>Kitasatosporales</taxon>
        <taxon>Streptomycetaceae</taxon>
        <taxon>Streptomyces</taxon>
    </lineage>
</organism>
<evidence type="ECO:0000313" key="2">
    <source>
        <dbReference type="EMBL" id="MDV7216141.1"/>
    </source>
</evidence>
<comment type="caution">
    <text evidence="2">The sequence shown here is derived from an EMBL/GenBank/DDBJ whole genome shotgun (WGS) entry which is preliminary data.</text>
</comment>
<evidence type="ECO:0000313" key="3">
    <source>
        <dbReference type="Proteomes" id="UP001187346"/>
    </source>
</evidence>
<dbReference type="RefSeq" id="WP_317770807.1">
    <property type="nucleotide sequence ID" value="NZ_JAWMAJ010000022.1"/>
</dbReference>
<evidence type="ECO:0000259" key="1">
    <source>
        <dbReference type="PROSITE" id="PS50995"/>
    </source>
</evidence>
<dbReference type="Proteomes" id="UP001187346">
    <property type="component" value="Unassembled WGS sequence"/>
</dbReference>
<accession>A0ABU4F854</accession>
<dbReference type="InterPro" id="IPR039422">
    <property type="entry name" value="MarR/SlyA-like"/>
</dbReference>
<keyword evidence="3" id="KW-1185">Reference proteome</keyword>
<dbReference type="PROSITE" id="PS50995">
    <property type="entry name" value="HTH_MARR_2"/>
    <property type="match status" value="1"/>
</dbReference>
<protein>
    <submittedName>
        <fullName evidence="2">MarR family transcriptional regulator</fullName>
    </submittedName>
</protein>
<dbReference type="PANTHER" id="PTHR33164:SF99">
    <property type="entry name" value="MARR FAMILY REGULATORY PROTEIN"/>
    <property type="match status" value="1"/>
</dbReference>
<dbReference type="Gene3D" id="1.10.10.10">
    <property type="entry name" value="Winged helix-like DNA-binding domain superfamily/Winged helix DNA-binding domain"/>
    <property type="match status" value="1"/>
</dbReference>
<dbReference type="PANTHER" id="PTHR33164">
    <property type="entry name" value="TRANSCRIPTIONAL REGULATOR, MARR FAMILY"/>
    <property type="match status" value="1"/>
</dbReference>
<reference evidence="2 3" key="1">
    <citation type="submission" date="2023-10" db="EMBL/GenBank/DDBJ databases">
        <title>Characterization of rhizosphere-enriched actinobacteria from wheat plants lab-grown on chernevaya soil.</title>
        <authorList>
            <person name="Tikhonova E.N."/>
            <person name="Konopkin A."/>
            <person name="Kravchenko I.K."/>
        </authorList>
    </citation>
    <scope>NUCLEOTIDE SEQUENCE [LARGE SCALE GENOMIC DNA]</scope>
    <source>
        <strain evidence="2 3">RR29</strain>
    </source>
</reference>
<gene>
    <name evidence="2" type="ORF">R5A26_09265</name>
</gene>